<accession>A0ABV0UWN0</accession>
<feature type="transmembrane region" description="Helical" evidence="9">
    <location>
        <begin position="77"/>
        <end position="101"/>
    </location>
</feature>
<keyword evidence="4 9" id="KW-0812">Transmembrane</keyword>
<evidence type="ECO:0000256" key="2">
    <source>
        <dbReference type="ARBA" id="ARBA00004269"/>
    </source>
</evidence>
<reference evidence="10 11" key="1">
    <citation type="submission" date="2021-06" db="EMBL/GenBank/DDBJ databases">
        <authorList>
            <person name="Palmer J.M."/>
        </authorList>
    </citation>
    <scope>NUCLEOTIDE SEQUENCE [LARGE SCALE GENOMIC DNA]</scope>
    <source>
        <strain evidence="11">if_2019</strain>
        <tissue evidence="10">Muscle</tissue>
    </source>
</reference>
<comment type="caution">
    <text evidence="10">The sequence shown here is derived from an EMBL/GenBank/DDBJ whole genome shotgun (WGS) entry which is preliminary data.</text>
</comment>
<evidence type="ECO:0000256" key="1">
    <source>
        <dbReference type="ARBA" id="ARBA00004232"/>
    </source>
</evidence>
<evidence type="ECO:0000313" key="11">
    <source>
        <dbReference type="Proteomes" id="UP001482620"/>
    </source>
</evidence>
<evidence type="ECO:0000256" key="9">
    <source>
        <dbReference type="SAM" id="Phobius"/>
    </source>
</evidence>
<name>A0ABV0UWN0_9TELE</name>
<feature type="transmembrane region" description="Helical" evidence="9">
    <location>
        <begin position="16"/>
        <end position="36"/>
    </location>
</feature>
<keyword evidence="8" id="KW-0539">Nucleus</keyword>
<comment type="similarity">
    <text evidence="3">Belongs to the macoilin family.</text>
</comment>
<keyword evidence="7 9" id="KW-0472">Membrane</keyword>
<evidence type="ECO:0000256" key="4">
    <source>
        <dbReference type="ARBA" id="ARBA00022692"/>
    </source>
</evidence>
<feature type="transmembrane region" description="Helical" evidence="9">
    <location>
        <begin position="42"/>
        <end position="70"/>
    </location>
</feature>
<evidence type="ECO:0000313" key="10">
    <source>
        <dbReference type="EMBL" id="MEQ2248227.1"/>
    </source>
</evidence>
<dbReference type="InterPro" id="IPR019130">
    <property type="entry name" value="Macoilin"/>
</dbReference>
<evidence type="ECO:0000256" key="7">
    <source>
        <dbReference type="ARBA" id="ARBA00023136"/>
    </source>
</evidence>
<dbReference type="PANTHER" id="PTHR47464">
    <property type="entry name" value="MACOILIN"/>
    <property type="match status" value="1"/>
</dbReference>
<protein>
    <submittedName>
        <fullName evidence="10">Macoilin-2</fullName>
    </submittedName>
</protein>
<dbReference type="Pfam" id="PF09726">
    <property type="entry name" value="Macoilin"/>
    <property type="match status" value="1"/>
</dbReference>
<evidence type="ECO:0000256" key="3">
    <source>
        <dbReference type="ARBA" id="ARBA00008298"/>
    </source>
</evidence>
<evidence type="ECO:0000256" key="8">
    <source>
        <dbReference type="ARBA" id="ARBA00023242"/>
    </source>
</evidence>
<sequence>MDCIVKMLLLSSSFSAYTFLKFMVMWTLVLLADFILEFRLEYLWPCWLFFGSVYTTFHCHGLVICVVFVCAAFTLDIFCLIFVPLHWLFFVASTYVLFNYIWHTGEYVVLPLYPLTLQTLLYYTFI</sequence>
<evidence type="ECO:0000256" key="6">
    <source>
        <dbReference type="ARBA" id="ARBA00022989"/>
    </source>
</evidence>
<dbReference type="PANTHER" id="PTHR47464:SF1">
    <property type="entry name" value="MACOILIN-1"/>
    <property type="match status" value="1"/>
</dbReference>
<comment type="subcellular location">
    <subcellularLocation>
        <location evidence="1">Nucleus membrane</location>
        <topology evidence="1">Multi-pass membrane protein</topology>
    </subcellularLocation>
    <subcellularLocation>
        <location evidence="2">Rough endoplasmic reticulum membrane</location>
        <topology evidence="2">Multi-pass membrane protein</topology>
    </subcellularLocation>
</comment>
<dbReference type="EMBL" id="JAHRIQ010082697">
    <property type="protein sequence ID" value="MEQ2248227.1"/>
    <property type="molecule type" value="Genomic_DNA"/>
</dbReference>
<proteinExistence type="inferred from homology"/>
<keyword evidence="11" id="KW-1185">Reference proteome</keyword>
<keyword evidence="5" id="KW-0256">Endoplasmic reticulum</keyword>
<keyword evidence="6 9" id="KW-1133">Transmembrane helix</keyword>
<dbReference type="Proteomes" id="UP001482620">
    <property type="component" value="Unassembled WGS sequence"/>
</dbReference>
<organism evidence="10 11">
    <name type="scientific">Ilyodon furcidens</name>
    <name type="common">goldbreast splitfin</name>
    <dbReference type="NCBI Taxonomy" id="33524"/>
    <lineage>
        <taxon>Eukaryota</taxon>
        <taxon>Metazoa</taxon>
        <taxon>Chordata</taxon>
        <taxon>Craniata</taxon>
        <taxon>Vertebrata</taxon>
        <taxon>Euteleostomi</taxon>
        <taxon>Actinopterygii</taxon>
        <taxon>Neopterygii</taxon>
        <taxon>Teleostei</taxon>
        <taxon>Neoteleostei</taxon>
        <taxon>Acanthomorphata</taxon>
        <taxon>Ovalentaria</taxon>
        <taxon>Atherinomorphae</taxon>
        <taxon>Cyprinodontiformes</taxon>
        <taxon>Goodeidae</taxon>
        <taxon>Ilyodon</taxon>
    </lineage>
</organism>
<gene>
    <name evidence="10" type="primary">MACO1B</name>
    <name evidence="10" type="ORF">ILYODFUR_017163</name>
</gene>
<evidence type="ECO:0000256" key="5">
    <source>
        <dbReference type="ARBA" id="ARBA00022824"/>
    </source>
</evidence>